<gene>
    <name evidence="1" type="ORF">SCF082_LOCUS47362</name>
</gene>
<sequence>NLVLQVVSIGKPPINVRVVVGKFVELQTLLLRDDADRMTLNELDFRTPSGPVAQRLRGRLQEFFDKHKKLGKRRLGELRGQRNEDEFFVHLLVSWEGDSFALRATLICDESYVIVPVLEPEERPLWNKQCFEEVERAIQNLSASSLQTLE</sequence>
<reference evidence="1 2" key="1">
    <citation type="submission" date="2024-02" db="EMBL/GenBank/DDBJ databases">
        <authorList>
            <person name="Chen Y."/>
            <person name="Shah S."/>
            <person name="Dougan E. K."/>
            <person name="Thang M."/>
            <person name="Chan C."/>
        </authorList>
    </citation>
    <scope>NUCLEOTIDE SEQUENCE [LARGE SCALE GENOMIC DNA]</scope>
</reference>
<protein>
    <submittedName>
        <fullName evidence="1">Uncharacterized protein</fullName>
    </submittedName>
</protein>
<name>A0ABP0RLN6_9DINO</name>
<dbReference type="EMBL" id="CAXAMM010041795">
    <property type="protein sequence ID" value="CAK9101263.1"/>
    <property type="molecule type" value="Genomic_DNA"/>
</dbReference>
<proteinExistence type="predicted"/>
<comment type="caution">
    <text evidence="1">The sequence shown here is derived from an EMBL/GenBank/DDBJ whole genome shotgun (WGS) entry which is preliminary data.</text>
</comment>
<evidence type="ECO:0000313" key="1">
    <source>
        <dbReference type="EMBL" id="CAK9101263.1"/>
    </source>
</evidence>
<organism evidence="1 2">
    <name type="scientific">Durusdinium trenchii</name>
    <dbReference type="NCBI Taxonomy" id="1381693"/>
    <lineage>
        <taxon>Eukaryota</taxon>
        <taxon>Sar</taxon>
        <taxon>Alveolata</taxon>
        <taxon>Dinophyceae</taxon>
        <taxon>Suessiales</taxon>
        <taxon>Symbiodiniaceae</taxon>
        <taxon>Durusdinium</taxon>
    </lineage>
</organism>
<keyword evidence="2" id="KW-1185">Reference proteome</keyword>
<feature type="non-terminal residue" evidence="1">
    <location>
        <position position="1"/>
    </location>
</feature>
<feature type="non-terminal residue" evidence="1">
    <location>
        <position position="150"/>
    </location>
</feature>
<dbReference type="Proteomes" id="UP001642464">
    <property type="component" value="Unassembled WGS sequence"/>
</dbReference>
<evidence type="ECO:0000313" key="2">
    <source>
        <dbReference type="Proteomes" id="UP001642464"/>
    </source>
</evidence>
<accession>A0ABP0RLN6</accession>